<keyword evidence="5" id="KW-1185">Reference proteome</keyword>
<evidence type="ECO:0000256" key="1">
    <source>
        <dbReference type="ARBA" id="ARBA00022670"/>
    </source>
</evidence>
<dbReference type="RefSeq" id="WP_379496134.1">
    <property type="nucleotide sequence ID" value="NZ_JBHSAO010000004.1"/>
</dbReference>
<evidence type="ECO:0000313" key="4">
    <source>
        <dbReference type="EMBL" id="MFC4023633.1"/>
    </source>
</evidence>
<dbReference type="EMBL" id="JBHSAO010000004">
    <property type="protein sequence ID" value="MFC4023633.1"/>
    <property type="molecule type" value="Genomic_DNA"/>
</dbReference>
<evidence type="ECO:0000259" key="3">
    <source>
        <dbReference type="PROSITE" id="PS51829"/>
    </source>
</evidence>
<proteinExistence type="predicted"/>
<keyword evidence="2" id="KW-0378">Hydrolase</keyword>
<evidence type="ECO:0000256" key="2">
    <source>
        <dbReference type="ARBA" id="ARBA00022801"/>
    </source>
</evidence>
<accession>A0ABV8GVM6</accession>
<dbReference type="Proteomes" id="UP001595772">
    <property type="component" value="Unassembled WGS sequence"/>
</dbReference>
<gene>
    <name evidence="4" type="ORF">ACFOUV_07330</name>
</gene>
<dbReference type="Gene3D" id="2.60.120.260">
    <property type="entry name" value="Galactose-binding domain-like"/>
    <property type="match status" value="1"/>
</dbReference>
<evidence type="ECO:0000313" key="5">
    <source>
        <dbReference type="Proteomes" id="UP001595772"/>
    </source>
</evidence>
<reference evidence="5" key="1">
    <citation type="journal article" date="2019" name="Int. J. Syst. Evol. Microbiol.">
        <title>The Global Catalogue of Microorganisms (GCM) 10K type strain sequencing project: providing services to taxonomists for standard genome sequencing and annotation.</title>
        <authorList>
            <consortium name="The Broad Institute Genomics Platform"/>
            <consortium name="The Broad Institute Genome Sequencing Center for Infectious Disease"/>
            <person name="Wu L."/>
            <person name="Ma J."/>
        </authorList>
    </citation>
    <scope>NUCLEOTIDE SEQUENCE [LARGE SCALE GENOMIC DNA]</scope>
    <source>
        <strain evidence="5">IBRC-M 10703</strain>
    </source>
</reference>
<comment type="caution">
    <text evidence="4">The sequence shown here is derived from an EMBL/GenBank/DDBJ whole genome shotgun (WGS) entry which is preliminary data.</text>
</comment>
<dbReference type="InterPro" id="IPR008979">
    <property type="entry name" value="Galactose-bd-like_sf"/>
</dbReference>
<dbReference type="PROSITE" id="PS51829">
    <property type="entry name" value="P_HOMO_B"/>
    <property type="match status" value="1"/>
</dbReference>
<keyword evidence="1" id="KW-0645">Protease</keyword>
<sequence length="284" mass="30633">MVLRENFIQSVANMEDALTNALNAASGNATPSELERLLKLIIKKEIVLEFLLDEFPDLCRVTTSTFSNTTPILIPAEGSEFDEGPAAPYPSSVNVSGLTGAVQKVTVTFNNLSHTYPADISALLVAPDGQDTILMSTAGGGNDINNVTLTFDDDAPTLLPEFDQITSGTYQPTNYGVFDTYPPPAPTPSGNTELSIYDNTAPNGTWNLYIIDQFQADVGVMAGGWELSITSCEPLGSVPNGVPQSNVENAAHQVEQVESKPLTEEEQSQKQEKIDYIKKLKSEQ</sequence>
<dbReference type="InterPro" id="IPR002884">
    <property type="entry name" value="P_dom"/>
</dbReference>
<name>A0ABV8GVM6_9BACI</name>
<feature type="domain" description="P/Homo B" evidence="3">
    <location>
        <begin position="54"/>
        <end position="240"/>
    </location>
</feature>
<dbReference type="SUPFAM" id="SSF49785">
    <property type="entry name" value="Galactose-binding domain-like"/>
    <property type="match status" value="1"/>
</dbReference>
<organism evidence="4 5">
    <name type="scientific">Oceanobacillus longus</name>
    <dbReference type="NCBI Taxonomy" id="930120"/>
    <lineage>
        <taxon>Bacteria</taxon>
        <taxon>Bacillati</taxon>
        <taxon>Bacillota</taxon>
        <taxon>Bacilli</taxon>
        <taxon>Bacillales</taxon>
        <taxon>Bacillaceae</taxon>
        <taxon>Oceanobacillus</taxon>
    </lineage>
</organism>
<protein>
    <recommendedName>
        <fullName evidence="3">P/Homo B domain-containing protein</fullName>
    </recommendedName>
</protein>